<evidence type="ECO:0000256" key="6">
    <source>
        <dbReference type="RuleBase" id="RU364107"/>
    </source>
</evidence>
<feature type="compositionally biased region" description="Low complexity" evidence="7">
    <location>
        <begin position="2184"/>
        <end position="2195"/>
    </location>
</feature>
<evidence type="ECO:0000256" key="1">
    <source>
        <dbReference type="ARBA" id="ARBA00004123"/>
    </source>
</evidence>
<feature type="region of interest" description="Disordered" evidence="7">
    <location>
        <begin position="492"/>
        <end position="584"/>
    </location>
</feature>
<evidence type="ECO:0000256" key="4">
    <source>
        <dbReference type="ARBA" id="ARBA00023242"/>
    </source>
</evidence>
<feature type="compositionally biased region" description="Basic and acidic residues" evidence="7">
    <location>
        <begin position="492"/>
        <end position="543"/>
    </location>
</feature>
<gene>
    <name evidence="9" type="ORF">QYM36_012598</name>
</gene>
<dbReference type="PANTHER" id="PTHR21704">
    <property type="entry name" value="NIPPED-B-LIKE PROTEIN DELANGIN SCC2-RELATED"/>
    <property type="match status" value="1"/>
</dbReference>
<keyword evidence="10" id="KW-1185">Reference proteome</keyword>
<name>A0AA88HW06_ARTSF</name>
<reference evidence="9" key="1">
    <citation type="submission" date="2023-07" db="EMBL/GenBank/DDBJ databases">
        <title>Chromosome-level genome assembly of Artemia franciscana.</title>
        <authorList>
            <person name="Jo E."/>
        </authorList>
    </citation>
    <scope>NUCLEOTIDE SEQUENCE</scope>
    <source>
        <tissue evidence="9">Whole body</tissue>
    </source>
</reference>
<feature type="compositionally biased region" description="Basic and acidic residues" evidence="7">
    <location>
        <begin position="2201"/>
        <end position="2219"/>
    </location>
</feature>
<feature type="domain" description="Sister chromatid cohesion C-terminal" evidence="8">
    <location>
        <begin position="1763"/>
        <end position="1960"/>
    </location>
</feature>
<feature type="compositionally biased region" description="Basic residues" evidence="7">
    <location>
        <begin position="1139"/>
        <end position="1152"/>
    </location>
</feature>
<dbReference type="Pfam" id="PF12830">
    <property type="entry name" value="Nipped-B_C"/>
    <property type="match status" value="1"/>
</dbReference>
<protein>
    <recommendedName>
        <fullName evidence="6">Nipped-B protein</fullName>
    </recommendedName>
</protein>
<dbReference type="Proteomes" id="UP001187531">
    <property type="component" value="Unassembled WGS sequence"/>
</dbReference>
<comment type="caution">
    <text evidence="9">The sequence shown here is derived from an EMBL/GenBank/DDBJ whole genome shotgun (WGS) entry which is preliminary data.</text>
</comment>
<evidence type="ECO:0000313" key="10">
    <source>
        <dbReference type="Proteomes" id="UP001187531"/>
    </source>
</evidence>
<feature type="region of interest" description="Disordered" evidence="7">
    <location>
        <begin position="339"/>
        <end position="382"/>
    </location>
</feature>
<comment type="subcellular location">
    <subcellularLocation>
        <location evidence="1 6">Nucleus</location>
    </subcellularLocation>
</comment>
<evidence type="ECO:0000256" key="2">
    <source>
        <dbReference type="ARBA" id="ARBA00009252"/>
    </source>
</evidence>
<dbReference type="GO" id="GO:0061775">
    <property type="term" value="F:cohesin loader activity"/>
    <property type="evidence" value="ECO:0007669"/>
    <property type="project" value="InterPro"/>
</dbReference>
<feature type="compositionally biased region" description="Basic and acidic residues" evidence="7">
    <location>
        <begin position="2232"/>
        <end position="2244"/>
    </location>
</feature>
<feature type="compositionally biased region" description="Polar residues" evidence="7">
    <location>
        <begin position="342"/>
        <end position="355"/>
    </location>
</feature>
<dbReference type="InterPro" id="IPR016024">
    <property type="entry name" value="ARM-type_fold"/>
</dbReference>
<dbReference type="EMBL" id="JAVRJZ010000016">
    <property type="protein sequence ID" value="KAK2711487.1"/>
    <property type="molecule type" value="Genomic_DNA"/>
</dbReference>
<dbReference type="Pfam" id="PF12765">
    <property type="entry name" value="Cohesin_HEAT"/>
    <property type="match status" value="1"/>
</dbReference>
<feature type="compositionally biased region" description="Polar residues" evidence="7">
    <location>
        <begin position="1126"/>
        <end position="1136"/>
    </location>
</feature>
<dbReference type="PANTHER" id="PTHR21704:SF18">
    <property type="entry name" value="NIPPED-B-LIKE PROTEIN"/>
    <property type="match status" value="1"/>
</dbReference>
<evidence type="ECO:0000256" key="3">
    <source>
        <dbReference type="ARBA" id="ARBA00022737"/>
    </source>
</evidence>
<dbReference type="GO" id="GO:0140588">
    <property type="term" value="P:chromatin looping"/>
    <property type="evidence" value="ECO:0007669"/>
    <property type="project" value="InterPro"/>
</dbReference>
<sequence>MNGQLGNVPVTTLAGISSLSELLPQLPLPTAVTTHSREKTLLFHQRIGEESQKQLSSSGDEQVNQQLIQALALTSSDAIQLKDGTEGAVHDPGRPELLKTLLKSFPTVFAGPNQGGVNAQIQTSMVQPSYQMMQRGTPSRNSIQPMVQSQTRSMYAHPISGALPPHIANQLPLVSPPTPLTIGHQSPSHYPLMQQVSPYAPIQSPGPSPLTPGSVTLSVGTPQQSPMSQTPIHPSQTPTFPVQINEQISHKYPPIVNPSSVGSPVQVVQNNVKMQNTKCQEVNVNKMDGHVSQSQTLTTVNEPPVEQVLPQPPSVECNSKIHVNAEVNKENKVEEVQKPVVYSSSEQTPILNGTKTPDKGPQEKDQKTKLKRTKDKSHEKNADSVCVGSILVEENLIKKSDKVVVDGDKVVKIVENEKCSVKSVNIDNGIKIPKGFKDIGMMKPMIKLSKLSPEDEKLMQKSLKEFAAKDPEKALKYGIKFDSPKYHRTSIKGREDLERDKSESKFFKSKDKGREEERKRREREKDKSREKDREERKRRREESVESSPQKRHKKSLDEKDDHSEDESLSVRKRMRKSREAPALAEQALTSEELMETGTFQKFSRALDAVFESMEDIDFKAMKEEDDAQVPAEALLSKSQLTDLCSEAAKLKSMNATHVVSSGRLVKLMTILERNIRDGCKISPIADPDEDEDERQLWADLAFERIHRAADASLTCLYIMTSSKMSKKVYQEECIDRIISFAKWQITNTIFPSYDPVYAEERKTKESFLGSAKKKRAHAREVRDKSVIVLYNKSCDIVVMLSELLNIQTLTDTAVLQLSVMGVAPFFVENVSELQLAALRLVTTLFSRYEMHRRLVLDDILASIARLPSSKRSLRTFRVSPDENVQMLTALVLQLIQCVVVLPDWLAPKGDSEKKKDEESEPRGKSKMDKESYICKKCEMAIATAANFLSAFLGKCASKGEEIDYRPLFENFVQDLLVTVNKPEWPSSELLLSLLGQLLVNNFVTKTVEMSLRVASLDYLGVVAAKLRKDAVTSHKKNDLIDDIIKDAITDWEESENDVLKYLKEGTTELEKEERKTEILECLLLDYLAVGFKDDPALLNARQFYLAQWYKDAALEVTCSIIMNGQLKPQPSDLQQTPKKEKKEKRRKKKKRKGSSDEEDSESDESEGEKNLRSESRTQNVSGQSAIDQAGPEVTLLVNHRRRFLLTKIILPKKCRTILDSDSAFIVAKYLASKRPFSMSFERYLKRIVQALFENAIAIRTKAMKCLSQIVECDASVLALEDMQLGVKKSISDTSTQVREAAVDLLGKFVVSRPDLIDAYYETISQRILDCGVSVRKRVIKILKDICIETPDFPKIPEMCVKMIRRVNDEEIAVKKLVMETFHNLWFTPVKEKPSLDIESLQRKVSNITDVVAASQDVGTEFFESLLDSLFKPKEDKEDSTKVATEPSKSLLTASTQIVDCLVDHVLRLEGCRDNQNADESQSRGSSVRLVACLRTLYMFAKIRPSLVVKHGITLQPYLSIRCQTQGDQLVVGAVAKTLALIIPLMEHPSESFLSQLESDCIKIICLHGPDMATPCMKCLDSVTNRLTKNYKLIQDLFRRCYAKLNDFKAFYESRIDDQSLISQKPSFRRALFIIGLIVQHFDLTKPEVRGDLTPEIKDEVLEKLMFFLSLEDADVQLYTLQAFGTVCLRHADVMMTSQFSRIYLYFLDSPLAPLILKRQALHNIQNYLEEEEAKLIRQDQEWNSSSNKQDDLKEMCDVSSGMASSVIQLYLKSVLNCFIHIHPTIRFGAFKVVQLVLQQGLVHPVQIVPYLICLGTEKEQVLAHAADKQLQDIDKKYQGFVHMKALQGIRLSYELQKVIQKHTPLQVPPPKGLKADLSKITRGYRPKEGELPSALCGYLYSIVRQTKTQRRAIAQSLLKQFEENSRVPLEQLLYLADNFAYFPYVVADEPLFVIHHIDIIVSVNGSNLLQSFRESLLPSSHHPDIIDPLDEDDDEGDDVDSLIELIPPDPTPLLDCINSSRGCLLLLCLKQFLKESFSVTDAKLNQYLPSEPGKVYERAVTRKSVSLFNPKITLQALTRERPGSELDPIEKRALIEEYLEFKQLMLRIDPDDIDDDEDPSFAQTPVKKERGIPPSVTPITPMKTDPATPLKAEPAEPTDQSTAATPVKAGETPVKAKVSLNDNSSITKIPKITISLGSKSTRVESEKETRRESDRSRERDRHHKSKRHDRHDKKEKSDYSERSERKHKKKKKKKKYVSDSEGSDRDSDPDFMG</sequence>
<feature type="compositionally biased region" description="Basic residues" evidence="7">
    <location>
        <begin position="2220"/>
        <end position="2231"/>
    </location>
</feature>
<dbReference type="CDD" id="cd23958">
    <property type="entry name" value="SCC2"/>
    <property type="match status" value="1"/>
</dbReference>
<comment type="similarity">
    <text evidence="2 6">Belongs to the SCC2/Nipped-B family.</text>
</comment>
<proteinExistence type="inferred from homology"/>
<feature type="region of interest" description="Disordered" evidence="7">
    <location>
        <begin position="198"/>
        <end position="238"/>
    </location>
</feature>
<evidence type="ECO:0000256" key="7">
    <source>
        <dbReference type="SAM" id="MobiDB-lite"/>
    </source>
</evidence>
<dbReference type="InterPro" id="IPR011989">
    <property type="entry name" value="ARM-like"/>
</dbReference>
<feature type="compositionally biased region" description="Basic and acidic residues" evidence="7">
    <location>
        <begin position="356"/>
        <end position="368"/>
    </location>
</feature>
<dbReference type="Gene3D" id="1.25.10.10">
    <property type="entry name" value="Leucine-rich Repeat Variant"/>
    <property type="match status" value="1"/>
</dbReference>
<keyword evidence="4 6" id="KW-0539">Nucleus</keyword>
<organism evidence="9 10">
    <name type="scientific">Artemia franciscana</name>
    <name type="common">Brine shrimp</name>
    <name type="synonym">Artemia sanfranciscana</name>
    <dbReference type="NCBI Taxonomy" id="6661"/>
    <lineage>
        <taxon>Eukaryota</taxon>
        <taxon>Metazoa</taxon>
        <taxon>Ecdysozoa</taxon>
        <taxon>Arthropoda</taxon>
        <taxon>Crustacea</taxon>
        <taxon>Branchiopoda</taxon>
        <taxon>Anostraca</taxon>
        <taxon>Artemiidae</taxon>
        <taxon>Artemia</taxon>
    </lineage>
</organism>
<evidence type="ECO:0000259" key="8">
    <source>
        <dbReference type="Pfam" id="PF12830"/>
    </source>
</evidence>
<dbReference type="GO" id="GO:0034087">
    <property type="term" value="P:establishment of mitotic sister chromatid cohesion"/>
    <property type="evidence" value="ECO:0007669"/>
    <property type="project" value="TreeGrafter"/>
</dbReference>
<dbReference type="InterPro" id="IPR026003">
    <property type="entry name" value="Cohesin_HEAT"/>
</dbReference>
<feature type="compositionally biased region" description="Polar residues" evidence="7">
    <location>
        <begin position="1176"/>
        <end position="1185"/>
    </location>
</feature>
<keyword evidence="3 6" id="KW-0677">Repeat</keyword>
<dbReference type="GO" id="GO:0090694">
    <property type="term" value="C:Scc2-Scc4 cohesin loading complex"/>
    <property type="evidence" value="ECO:0007669"/>
    <property type="project" value="TreeGrafter"/>
</dbReference>
<feature type="region of interest" description="Disordered" evidence="7">
    <location>
        <begin position="1126"/>
        <end position="1185"/>
    </location>
</feature>
<feature type="region of interest" description="Disordered" evidence="7">
    <location>
        <begin position="2110"/>
        <end position="2273"/>
    </location>
</feature>
<dbReference type="InterPro" id="IPR033031">
    <property type="entry name" value="Scc2/Nipped-B"/>
</dbReference>
<dbReference type="GO" id="GO:0010468">
    <property type="term" value="P:regulation of gene expression"/>
    <property type="evidence" value="ECO:0007669"/>
    <property type="project" value="InterPro"/>
</dbReference>
<accession>A0AA88HW06</accession>
<evidence type="ECO:0000313" key="9">
    <source>
        <dbReference type="EMBL" id="KAK2711487.1"/>
    </source>
</evidence>
<keyword evidence="5 6" id="KW-0131">Cell cycle</keyword>
<feature type="compositionally biased region" description="Basic residues" evidence="7">
    <location>
        <begin position="2245"/>
        <end position="2255"/>
    </location>
</feature>
<dbReference type="GO" id="GO:1990414">
    <property type="term" value="P:replication-born double-strand break repair via sister chromatid exchange"/>
    <property type="evidence" value="ECO:0007669"/>
    <property type="project" value="TreeGrafter"/>
</dbReference>
<feature type="compositionally biased region" description="Acidic residues" evidence="7">
    <location>
        <begin position="1156"/>
        <end position="1166"/>
    </location>
</feature>
<dbReference type="GO" id="GO:0003682">
    <property type="term" value="F:chromatin binding"/>
    <property type="evidence" value="ECO:0007669"/>
    <property type="project" value="TreeGrafter"/>
</dbReference>
<feature type="compositionally biased region" description="Basic and acidic residues" evidence="7">
    <location>
        <begin position="2256"/>
        <end position="2273"/>
    </location>
</feature>
<evidence type="ECO:0000256" key="5">
    <source>
        <dbReference type="ARBA" id="ARBA00023306"/>
    </source>
</evidence>
<feature type="compositionally biased region" description="Polar residues" evidence="7">
    <location>
        <begin position="211"/>
        <end position="238"/>
    </location>
</feature>
<dbReference type="InterPro" id="IPR024986">
    <property type="entry name" value="Nipped-B_C"/>
</dbReference>
<dbReference type="SUPFAM" id="SSF48371">
    <property type="entry name" value="ARM repeat"/>
    <property type="match status" value="1"/>
</dbReference>
<dbReference type="GO" id="GO:0071169">
    <property type="term" value="P:establishment of protein localization to chromatin"/>
    <property type="evidence" value="ECO:0007669"/>
    <property type="project" value="TreeGrafter"/>
</dbReference>